<dbReference type="SUPFAM" id="SSF53756">
    <property type="entry name" value="UDP-Glycosyltransferase/glycogen phosphorylase"/>
    <property type="match status" value="1"/>
</dbReference>
<dbReference type="InterPro" id="IPR052182">
    <property type="entry name" value="Glycogen/Maltodextrin_Phosph"/>
</dbReference>
<dbReference type="GO" id="GO:0008184">
    <property type="term" value="F:glycogen phosphorylase activity"/>
    <property type="evidence" value="ECO:0007669"/>
    <property type="project" value="InterPro"/>
</dbReference>
<keyword evidence="4" id="KW-0663">Pyridoxal phosphate</keyword>
<dbReference type="GO" id="GO:0030170">
    <property type="term" value="F:pyridoxal phosphate binding"/>
    <property type="evidence" value="ECO:0007669"/>
    <property type="project" value="InterPro"/>
</dbReference>
<feature type="modified residue" description="N6-(pyridoxal phosphate)lysine" evidence="4">
    <location>
        <position position="619"/>
    </location>
</feature>
<dbReference type="InterPro" id="IPR011834">
    <property type="entry name" value="Agluc_phsphrylas"/>
</dbReference>
<gene>
    <name evidence="6" type="ORF">KEHDKFFH_15185</name>
</gene>
<evidence type="ECO:0000313" key="6">
    <source>
        <dbReference type="EMBL" id="PPI83309.1"/>
    </source>
</evidence>
<dbReference type="OrthoDB" id="7229284at2"/>
<keyword evidence="7" id="KW-1185">Reference proteome</keyword>
<comment type="similarity">
    <text evidence="2">Belongs to the glycogen phosphorylase family.</text>
</comment>
<keyword evidence="3" id="KW-0021">Allosteric enzyme</keyword>
<proteinExistence type="inferred from homology"/>
<evidence type="ECO:0000256" key="2">
    <source>
        <dbReference type="ARBA" id="ARBA00006047"/>
    </source>
</evidence>
<dbReference type="EMBL" id="PSSX01000015">
    <property type="protein sequence ID" value="PPI83309.1"/>
    <property type="molecule type" value="Genomic_DNA"/>
</dbReference>
<accession>A0A2S5Z7C8</accession>
<dbReference type="Pfam" id="PF00343">
    <property type="entry name" value="Phosphorylase"/>
    <property type="match status" value="1"/>
</dbReference>
<comment type="catalytic activity">
    <reaction evidence="1">
        <text>[(1-&gt;4)-alpha-D-glucosyl](n) + phosphate = [(1-&gt;4)-alpha-D-glucosyl](n-1) + alpha-D-glucose 1-phosphate</text>
        <dbReference type="Rhea" id="RHEA:41732"/>
        <dbReference type="Rhea" id="RHEA-COMP:9584"/>
        <dbReference type="Rhea" id="RHEA-COMP:9586"/>
        <dbReference type="ChEBI" id="CHEBI:15444"/>
        <dbReference type="ChEBI" id="CHEBI:43474"/>
        <dbReference type="ChEBI" id="CHEBI:58601"/>
        <dbReference type="EC" id="2.4.1.1"/>
    </reaction>
</comment>
<dbReference type="Proteomes" id="UP000239917">
    <property type="component" value="Unassembled WGS sequence"/>
</dbReference>
<dbReference type="InterPro" id="IPR024517">
    <property type="entry name" value="Glycogen_phosphorylase_DUF3417"/>
</dbReference>
<dbReference type="Gene3D" id="3.40.50.2000">
    <property type="entry name" value="Glycogen Phosphorylase B"/>
    <property type="match status" value="3"/>
</dbReference>
<dbReference type="PANTHER" id="PTHR42655">
    <property type="entry name" value="GLYCOGEN PHOSPHORYLASE"/>
    <property type="match status" value="1"/>
</dbReference>
<evidence type="ECO:0000256" key="4">
    <source>
        <dbReference type="PIRSR" id="PIRSR000460-1"/>
    </source>
</evidence>
<protein>
    <submittedName>
        <fullName evidence="6">DUF3417 domain-containing protein</fullName>
    </submittedName>
</protein>
<evidence type="ECO:0000259" key="5">
    <source>
        <dbReference type="Pfam" id="PF11897"/>
    </source>
</evidence>
<dbReference type="AlphaFoldDB" id="A0A2S5Z7C8"/>
<dbReference type="GO" id="GO:0005975">
    <property type="term" value="P:carbohydrate metabolic process"/>
    <property type="evidence" value="ECO:0007669"/>
    <property type="project" value="InterPro"/>
</dbReference>
<name>A0A2S5Z7C8_9GAMM</name>
<dbReference type="PANTHER" id="PTHR42655:SF1">
    <property type="entry name" value="GLYCOGEN PHOSPHORYLASE"/>
    <property type="match status" value="1"/>
</dbReference>
<evidence type="ECO:0000256" key="1">
    <source>
        <dbReference type="ARBA" id="ARBA00001275"/>
    </source>
</evidence>
<evidence type="ECO:0000313" key="7">
    <source>
        <dbReference type="Proteomes" id="UP000239917"/>
    </source>
</evidence>
<sequence>MRAFARLEATNMHKATEFRLEAHPLIPEPLERLEELANDLFYSWDHGVRSLFARIDLRLWQKVEHNPKLFLRRVAQDRLNEASEDRAFLAEYRRVLSSYDAYLEAGPGPEVTEKLDPEQALVAYFCAEFGFHESFPIYSGGLGILAGDHCKAASDLALPFVAVGLLYRQGYFIQSIDAHGQQIARYQSHSSDELPITPVEIDGNVLKVSVPFPDRDVVARVWEARVGHIRLYLLDSNTEENGPEDQDLTLQLYGGDESTRIGQEMLLGIGGTRVLEALGLKPTVWHINEGHAAFQILERCRNTMMNSELGFESALEAVAGATLFTTHTPVPAGHDIFPRALVHHALGRYLEEAGLDFQKVFALGAKDGGDSFNMTSLGLRGSRYHNGVSRIHGGVASMMEGDIWPQVPPAENPIGYITNGVHVPTFLAPEWSSLFDIQAPTWKSELRNPDFWEFIDQIPDYHYWSVHKALKQQMGEYIVRRLKRQHKRNGTGHSVTDRMTRQLISSEKDTLVIGFARRFATYKRATLIFADLERLERILTNQDRPVVLVFAGKAHPKDKPGQQLIKVIHDLSMHPSLMGHLILLEDYDQAMARRLLSGVDVWLNTPEYPKEASGTSGEKAALNGALNLSVLDGWWGEGYNGKNGWGIPPRDTELDPEFRNEEEARDLIDLIEFEVVPLYYDRASQGFSKGWVKRSKASMKSITPRFNAQRMVMDYVNNYYQPASQQGALLMAEGGQVAVALADWKARVRQAWPGVELRVVGCVKSSCPHNGAVELRVEAALNGLSAADVRVECLVSPECTGTHGSPGPDSFFLERESEAEGRTVFATRVQPPYPGLQTLRLRMYPYHESLTHPLEMGAMLWV</sequence>
<organism evidence="6 7">
    <name type="scientific">Marinobacter maroccanus</name>
    <dbReference type="NCBI Taxonomy" id="2055143"/>
    <lineage>
        <taxon>Bacteria</taxon>
        <taxon>Pseudomonadati</taxon>
        <taxon>Pseudomonadota</taxon>
        <taxon>Gammaproteobacteria</taxon>
        <taxon>Pseudomonadales</taxon>
        <taxon>Marinobacteraceae</taxon>
        <taxon>Marinobacter</taxon>
    </lineage>
</organism>
<dbReference type="InterPro" id="IPR000811">
    <property type="entry name" value="Glyco_trans_35"/>
</dbReference>
<evidence type="ECO:0000256" key="3">
    <source>
        <dbReference type="ARBA" id="ARBA00022533"/>
    </source>
</evidence>
<reference evidence="6 7" key="1">
    <citation type="submission" date="2018-01" db="EMBL/GenBank/DDBJ databases">
        <title>Complete genome sequences of the type strains of Marinobacter flavimaris and Marinobacter maroccanus.</title>
        <authorList>
            <person name="Palau M."/>
            <person name="Boujida N."/>
            <person name="Manresa A."/>
            <person name="Minana-Galbis D."/>
        </authorList>
    </citation>
    <scope>NUCLEOTIDE SEQUENCE [LARGE SCALE GENOMIC DNA]</scope>
    <source>
        <strain evidence="6 7">N4</strain>
    </source>
</reference>
<dbReference type="NCBIfam" id="TIGR02094">
    <property type="entry name" value="more_P_ylases"/>
    <property type="match status" value="1"/>
</dbReference>
<feature type="domain" description="DUF3417" evidence="5">
    <location>
        <begin position="26"/>
        <end position="134"/>
    </location>
</feature>
<dbReference type="PIRSF" id="PIRSF000460">
    <property type="entry name" value="Pprylas_GlgP"/>
    <property type="match status" value="1"/>
</dbReference>
<dbReference type="Pfam" id="PF11897">
    <property type="entry name" value="DUF3417"/>
    <property type="match status" value="1"/>
</dbReference>
<comment type="caution">
    <text evidence="6">The sequence shown here is derived from an EMBL/GenBank/DDBJ whole genome shotgun (WGS) entry which is preliminary data.</text>
</comment>